<accession>A0A8I2YTR3</accession>
<dbReference type="AlphaFoldDB" id="A0A8I2YTR3"/>
<organism evidence="1 2">
    <name type="scientific">Boletus reticuloceps</name>
    <dbReference type="NCBI Taxonomy" id="495285"/>
    <lineage>
        <taxon>Eukaryota</taxon>
        <taxon>Fungi</taxon>
        <taxon>Dikarya</taxon>
        <taxon>Basidiomycota</taxon>
        <taxon>Agaricomycotina</taxon>
        <taxon>Agaricomycetes</taxon>
        <taxon>Agaricomycetidae</taxon>
        <taxon>Boletales</taxon>
        <taxon>Boletineae</taxon>
        <taxon>Boletaceae</taxon>
        <taxon>Boletoideae</taxon>
        <taxon>Boletus</taxon>
    </lineage>
</organism>
<name>A0A8I2YTR3_9AGAM</name>
<evidence type="ECO:0000313" key="2">
    <source>
        <dbReference type="Proteomes" id="UP000683000"/>
    </source>
</evidence>
<keyword evidence="2" id="KW-1185">Reference proteome</keyword>
<sequence length="67" mass="7601">MHTRLAKASENGGFTLEFLRTHPVPERRIKHLEELVPEAYEIIAANPRCAGIRDSIEQFLGGITRWG</sequence>
<dbReference type="EMBL" id="JAGFBS010000005">
    <property type="protein sequence ID" value="KAG6379069.1"/>
    <property type="molecule type" value="Genomic_DNA"/>
</dbReference>
<dbReference type="Proteomes" id="UP000683000">
    <property type="component" value="Unassembled WGS sequence"/>
</dbReference>
<reference evidence="1" key="1">
    <citation type="submission" date="2021-03" db="EMBL/GenBank/DDBJ databases">
        <title>Evolutionary innovations through gain and loss of genes in the ectomycorrhizal Boletales.</title>
        <authorList>
            <person name="Wu G."/>
            <person name="Miyauchi S."/>
            <person name="Morin E."/>
            <person name="Yang Z.-L."/>
            <person name="Xu J."/>
            <person name="Martin F.M."/>
        </authorList>
    </citation>
    <scope>NUCLEOTIDE SEQUENCE</scope>
    <source>
        <strain evidence="1">BR01</strain>
    </source>
</reference>
<dbReference type="OrthoDB" id="7464992at2759"/>
<protein>
    <recommendedName>
        <fullName evidence="3">Peptidase M48 domain-containing protein</fullName>
    </recommendedName>
</protein>
<gene>
    <name evidence="1" type="ORF">JVT61DRAFT_11505</name>
</gene>
<comment type="caution">
    <text evidence="1">The sequence shown here is derived from an EMBL/GenBank/DDBJ whole genome shotgun (WGS) entry which is preliminary data.</text>
</comment>
<evidence type="ECO:0000313" key="1">
    <source>
        <dbReference type="EMBL" id="KAG6379069.1"/>
    </source>
</evidence>
<proteinExistence type="predicted"/>
<evidence type="ECO:0008006" key="3">
    <source>
        <dbReference type="Google" id="ProtNLM"/>
    </source>
</evidence>